<sequence>GVWGGATRAVASRAAVGQPVAAHHGPHAGGLQTLPGARPTGDYGLLVLLGQDGPLRGRTAAGQQAGRHVPATRLRAGGAPVLGVVPQVR</sequence>
<protein>
    <submittedName>
        <fullName evidence="2">Suppressorsof cytokine signaling</fullName>
    </submittedName>
</protein>
<reference evidence="2" key="1">
    <citation type="journal article" date="2013" name="BMC Genomics">
        <title>Unscrambling butterfly oogenesis.</title>
        <authorList>
            <person name="Carter J.M."/>
            <person name="Baker S.C."/>
            <person name="Pink R."/>
            <person name="Carter D.R."/>
            <person name="Collins A."/>
            <person name="Tomlin J."/>
            <person name="Gibbs M."/>
            <person name="Breuker C.J."/>
        </authorList>
    </citation>
    <scope>NUCLEOTIDE SEQUENCE</scope>
    <source>
        <tissue evidence="2">Ovary</tissue>
    </source>
</reference>
<organism evidence="2">
    <name type="scientific">Pararge aegeria</name>
    <name type="common">speckled wood butterfly</name>
    <dbReference type="NCBI Taxonomy" id="116150"/>
    <lineage>
        <taxon>Eukaryota</taxon>
        <taxon>Metazoa</taxon>
        <taxon>Ecdysozoa</taxon>
        <taxon>Arthropoda</taxon>
        <taxon>Hexapoda</taxon>
        <taxon>Insecta</taxon>
        <taxon>Pterygota</taxon>
        <taxon>Neoptera</taxon>
        <taxon>Endopterygota</taxon>
        <taxon>Lepidoptera</taxon>
        <taxon>Glossata</taxon>
        <taxon>Ditrysia</taxon>
        <taxon>Papilionoidea</taxon>
        <taxon>Nymphalidae</taxon>
        <taxon>Satyrinae</taxon>
        <taxon>Satyrini</taxon>
        <taxon>Parargina</taxon>
        <taxon>Pararge</taxon>
    </lineage>
</organism>
<feature type="non-terminal residue" evidence="2">
    <location>
        <position position="1"/>
    </location>
</feature>
<feature type="non-terminal residue" evidence="2">
    <location>
        <position position="89"/>
    </location>
</feature>
<evidence type="ECO:0000313" key="2">
    <source>
        <dbReference type="EMBL" id="JAA81518.1"/>
    </source>
</evidence>
<proteinExistence type="predicted"/>
<reference evidence="2" key="2">
    <citation type="submission" date="2013-05" db="EMBL/GenBank/DDBJ databases">
        <authorList>
            <person name="Carter J.-M."/>
            <person name="Baker S.C."/>
            <person name="Pink R."/>
            <person name="Carter D.R.F."/>
            <person name="Collins A."/>
            <person name="Tomlin J."/>
            <person name="Gibbs M."/>
            <person name="Breuker C.J."/>
        </authorList>
    </citation>
    <scope>NUCLEOTIDE SEQUENCE</scope>
    <source>
        <tissue evidence="2">Ovary</tissue>
    </source>
</reference>
<dbReference type="AlphaFoldDB" id="S4P062"/>
<feature type="region of interest" description="Disordered" evidence="1">
    <location>
        <begin position="13"/>
        <end position="36"/>
    </location>
</feature>
<dbReference type="EMBL" id="GAIX01011042">
    <property type="protein sequence ID" value="JAA81518.1"/>
    <property type="molecule type" value="Transcribed_RNA"/>
</dbReference>
<name>S4P062_9NEOP</name>
<evidence type="ECO:0000256" key="1">
    <source>
        <dbReference type="SAM" id="MobiDB-lite"/>
    </source>
</evidence>
<accession>S4P062</accession>